<dbReference type="STRING" id="54915.ADS79_26635"/>
<dbReference type="OrthoDB" id="2473368at2"/>
<dbReference type="Proteomes" id="UP000319578">
    <property type="component" value="Unassembled WGS sequence"/>
</dbReference>
<proteinExistence type="predicted"/>
<evidence type="ECO:0000313" key="5">
    <source>
        <dbReference type="Proteomes" id="UP000319578"/>
    </source>
</evidence>
<dbReference type="PATRIC" id="fig|54915.3.peg.4502"/>
<name>A0A0K9YLC7_9BACL</name>
<evidence type="ECO:0000313" key="3">
    <source>
        <dbReference type="EMBL" id="KNB69461.1"/>
    </source>
</evidence>
<evidence type="ECO:0000313" key="2">
    <source>
        <dbReference type="EMBL" id="GED70905.1"/>
    </source>
</evidence>
<reference evidence="2 5" key="3">
    <citation type="submission" date="2019-06" db="EMBL/GenBank/DDBJ databases">
        <title>Whole genome shotgun sequence of Brevibacillus reuszeri NBRC 15719.</title>
        <authorList>
            <person name="Hosoyama A."/>
            <person name="Uohara A."/>
            <person name="Ohji S."/>
            <person name="Ichikawa N."/>
        </authorList>
    </citation>
    <scope>NUCLEOTIDE SEQUENCE [LARGE SCALE GENOMIC DNA]</scope>
    <source>
        <strain evidence="2 5">NBRC 15719</strain>
    </source>
</reference>
<feature type="domain" description="YcdB/YcdC repeated" evidence="1">
    <location>
        <begin position="48"/>
        <end position="197"/>
    </location>
</feature>
<reference evidence="3" key="2">
    <citation type="submission" date="2015-07" db="EMBL/GenBank/DDBJ databases">
        <title>MeaNS - Measles Nucleotide Surveillance Program.</title>
        <authorList>
            <person name="Tran T."/>
            <person name="Druce J."/>
        </authorList>
    </citation>
    <scope>NUCLEOTIDE SEQUENCE</scope>
    <source>
        <strain evidence="3">DSM 9887</strain>
    </source>
</reference>
<evidence type="ECO:0000259" key="1">
    <source>
        <dbReference type="Pfam" id="PF16244"/>
    </source>
</evidence>
<dbReference type="InterPro" id="IPR032599">
    <property type="entry name" value="YcdB/YcdC_rep_domain"/>
</dbReference>
<dbReference type="AlphaFoldDB" id="A0A0K9YLC7"/>
<dbReference type="EMBL" id="BJON01000018">
    <property type="protein sequence ID" value="GED70905.1"/>
    <property type="molecule type" value="Genomic_DNA"/>
</dbReference>
<dbReference type="RefSeq" id="WP_049741475.1">
    <property type="nucleotide sequence ID" value="NZ_BJON01000018.1"/>
</dbReference>
<organism evidence="3 4">
    <name type="scientific">Brevibacillus reuszeri</name>
    <dbReference type="NCBI Taxonomy" id="54915"/>
    <lineage>
        <taxon>Bacteria</taxon>
        <taxon>Bacillati</taxon>
        <taxon>Bacillota</taxon>
        <taxon>Bacilli</taxon>
        <taxon>Bacillales</taxon>
        <taxon>Paenibacillaceae</taxon>
        <taxon>Brevibacillus</taxon>
    </lineage>
</organism>
<comment type="caution">
    <text evidence="3">The sequence shown here is derived from an EMBL/GenBank/DDBJ whole genome shotgun (WGS) entry which is preliminary data.</text>
</comment>
<sequence>MKKSDRKRFWKGPSIFLLSSTLALGIIENGGTWVQAAEQKSDKILSEQEAIKFAKKWMDVPARFEYGYGQYIEPYGAIRTPYGAWSLYWSHPNQASIGYKIHPVTGRLLGYSYQDEYSQANNPAIMDSKLALEGAMKFLTKILSPEELLELAEPEEDVYESKGYYFKFMRVKNTIPFERNWISVITRGDGKVLHFERVWSDGEMPDTSKIISEKKARELLEQNTQPTMQYKRVYTGKDESKYMLVYDYLPTDPQFVDAITGEMIDAKGRVAKPSPIKGLKEMPLVSAPTAGKGMNGVLTLEQAEASAIYFLQTTYPDRLADIYMLDSQPYYVESYNGSQRWEDHHVNFGWLKNGILIGDRDSNFSLYVNPRTGESGYGKDPLAPPVIDDNDKQRVDMATAKKTEQAMKKSLELYYFQPENDVYEDEEPKPRLVYRLSGAYGVVDAHTGKWISSQ</sequence>
<dbReference type="Pfam" id="PF16244">
    <property type="entry name" value="DUF4901"/>
    <property type="match status" value="1"/>
</dbReference>
<dbReference type="Proteomes" id="UP000036834">
    <property type="component" value="Unassembled WGS sequence"/>
</dbReference>
<reference evidence="4" key="1">
    <citation type="submission" date="2015-07" db="EMBL/GenBank/DDBJ databases">
        <title>Genome sequencing project for genomic taxonomy and phylogenomics of Bacillus-like bacteria.</title>
        <authorList>
            <person name="Liu B."/>
            <person name="Wang J."/>
            <person name="Zhu Y."/>
            <person name="Liu G."/>
            <person name="Chen Q."/>
            <person name="Chen Z."/>
            <person name="Lan J."/>
            <person name="Che J."/>
            <person name="Ge C."/>
            <person name="Shi H."/>
            <person name="Pan Z."/>
            <person name="Liu X."/>
        </authorList>
    </citation>
    <scope>NUCLEOTIDE SEQUENCE [LARGE SCALE GENOMIC DNA]</scope>
    <source>
        <strain evidence="4">DSM 9887</strain>
    </source>
</reference>
<dbReference type="EMBL" id="LGIQ01000011">
    <property type="protein sequence ID" value="KNB69461.1"/>
    <property type="molecule type" value="Genomic_DNA"/>
</dbReference>
<evidence type="ECO:0000313" key="4">
    <source>
        <dbReference type="Proteomes" id="UP000036834"/>
    </source>
</evidence>
<accession>A0A0K9YLC7</accession>
<gene>
    <name evidence="3" type="ORF">ADS79_26635</name>
    <name evidence="2" type="ORF">BRE01_46070</name>
</gene>
<keyword evidence="5" id="KW-1185">Reference proteome</keyword>
<protein>
    <recommendedName>
        <fullName evidence="1">YcdB/YcdC repeated domain-containing protein</fullName>
    </recommendedName>
</protein>